<dbReference type="Gene3D" id="2.60.40.2140">
    <property type="entry name" value="Beta-1,3-glucan-recognition protein, N-terminal domain"/>
    <property type="match status" value="1"/>
</dbReference>
<name>Q173Y2_AEDAE</name>
<evidence type="ECO:0000256" key="1">
    <source>
        <dbReference type="SAM" id="SignalP"/>
    </source>
</evidence>
<gene>
    <name evidence="3" type="ORF">AaeL_AAEL006962</name>
</gene>
<dbReference type="AlphaFoldDB" id="Q173Y2"/>
<dbReference type="VEuPathDB" id="VectorBase:AAEL006962"/>
<dbReference type="Pfam" id="PF15886">
    <property type="entry name" value="CBM39"/>
    <property type="match status" value="1"/>
</dbReference>
<dbReference type="GO" id="GO:0030246">
    <property type="term" value="F:carbohydrate binding"/>
    <property type="evidence" value="ECO:0007669"/>
    <property type="project" value="InterPro"/>
</dbReference>
<evidence type="ECO:0000313" key="4">
    <source>
        <dbReference type="Proteomes" id="UP000682892"/>
    </source>
</evidence>
<evidence type="ECO:0000259" key="2">
    <source>
        <dbReference type="PROSITE" id="PS51969"/>
    </source>
</evidence>
<keyword evidence="1" id="KW-0732">Signal</keyword>
<reference evidence="3" key="3">
    <citation type="submission" date="2012-09" db="EMBL/GenBank/DDBJ databases">
        <authorList>
            <consortium name="VectorBase"/>
        </authorList>
    </citation>
    <scope>NUCLEOTIDE SEQUENCE</scope>
    <source>
        <strain evidence="3">Liverpool</strain>
    </source>
</reference>
<evidence type="ECO:0000313" key="3">
    <source>
        <dbReference type="EMBL" id="EAT41390.1"/>
    </source>
</evidence>
<feature type="chain" id="PRO_5014307636" evidence="1">
    <location>
        <begin position="19"/>
        <end position="273"/>
    </location>
</feature>
<organism evidence="3 4">
    <name type="scientific">Aedes aegypti</name>
    <name type="common">Yellowfever mosquito</name>
    <name type="synonym">Culex aegypti</name>
    <dbReference type="NCBI Taxonomy" id="7159"/>
    <lineage>
        <taxon>Eukaryota</taxon>
        <taxon>Metazoa</taxon>
        <taxon>Ecdysozoa</taxon>
        <taxon>Arthropoda</taxon>
        <taxon>Hexapoda</taxon>
        <taxon>Insecta</taxon>
        <taxon>Pterygota</taxon>
        <taxon>Neoptera</taxon>
        <taxon>Endopterygota</taxon>
        <taxon>Diptera</taxon>
        <taxon>Nematocera</taxon>
        <taxon>Culicoidea</taxon>
        <taxon>Culicidae</taxon>
        <taxon>Culicinae</taxon>
        <taxon>Aedini</taxon>
        <taxon>Aedes</taxon>
        <taxon>Stegomyia</taxon>
    </lineage>
</organism>
<proteinExistence type="predicted"/>
<reference evidence="3" key="1">
    <citation type="submission" date="2005-10" db="EMBL/GenBank/DDBJ databases">
        <authorList>
            <person name="Loftus B.J."/>
            <person name="Nene V.M."/>
            <person name="Hannick L.I."/>
            <person name="Bidwell S."/>
            <person name="Haas B."/>
            <person name="Amedeo P."/>
            <person name="Orvis J."/>
            <person name="Wortman J.R."/>
            <person name="White O.R."/>
            <person name="Salzberg S."/>
            <person name="Shumway M."/>
            <person name="Koo H."/>
            <person name="Zhao Y."/>
            <person name="Holmes M."/>
            <person name="Miller J."/>
            <person name="Schatz M."/>
            <person name="Pop M."/>
            <person name="Pai G."/>
            <person name="Utterback T."/>
            <person name="Rogers Y.-H."/>
            <person name="Kravitz S."/>
            <person name="Fraser C.M."/>
        </authorList>
    </citation>
    <scope>NUCLEOTIDE SEQUENCE</scope>
    <source>
        <strain evidence="3">Liverpool</strain>
    </source>
</reference>
<dbReference type="EMBL" id="CH477415">
    <property type="protein sequence ID" value="EAT41390.1"/>
    <property type="molecule type" value="Genomic_DNA"/>
</dbReference>
<sequence length="273" mass="30254">MLLKSFVLISLCVTCSLAGICQDVFKDPTEDRPFFKVLESQGVEIYYPKRDPKQDMFGIKIYKNQDLRKKDLHCDLCVNTTHVENGCFKIKSTLLSVEPRDVLKYTTLASFTGKSEISVSPANKAEFTDYVIPAPCVCSDPPAGYCDKASSKITDYRPLFKFHESSGFGAYLPRASSTAAVGLQALKNANFRPGTASQQQQTQKLDLNVDSMSERNGCFAYESSALRFALGDHINFVVTGKKTGGEKIRTDPRKVHLRGKCCGLADDLWADES</sequence>
<reference evidence="3" key="2">
    <citation type="journal article" date="2007" name="Science">
        <title>Genome sequence of Aedes aegypti, a major arbovirus vector.</title>
        <authorList>
            <person name="Nene V."/>
            <person name="Wortman J.R."/>
            <person name="Lawson D."/>
            <person name="Haas B."/>
            <person name="Kodira C."/>
            <person name="Tu Z.J."/>
            <person name="Loftus B."/>
            <person name="Xi Z."/>
            <person name="Megy K."/>
            <person name="Grabherr M."/>
            <person name="Ren Q."/>
            <person name="Zdobnov E.M."/>
            <person name="Lobo N.F."/>
            <person name="Campbell K.S."/>
            <person name="Brown S.E."/>
            <person name="Bonaldo M.F."/>
            <person name="Zhu J."/>
            <person name="Sinkins S.P."/>
            <person name="Hogenkamp D.G."/>
            <person name="Amedeo P."/>
            <person name="Arensburger P."/>
            <person name="Atkinson P.W."/>
            <person name="Bidwell S."/>
            <person name="Biedler J."/>
            <person name="Birney E."/>
            <person name="Bruggner R.V."/>
            <person name="Costas J."/>
            <person name="Coy M.R."/>
            <person name="Crabtree J."/>
            <person name="Crawford M."/>
            <person name="Debruyn B."/>
            <person name="Decaprio D."/>
            <person name="Eiglmeier K."/>
            <person name="Eisenstadt E."/>
            <person name="El-Dorry H."/>
            <person name="Gelbart W.M."/>
            <person name="Gomes S.L."/>
            <person name="Hammond M."/>
            <person name="Hannick L.I."/>
            <person name="Hogan J.R."/>
            <person name="Holmes M.H."/>
            <person name="Jaffe D."/>
            <person name="Johnston J.S."/>
            <person name="Kennedy R.C."/>
            <person name="Koo H."/>
            <person name="Kravitz S."/>
            <person name="Kriventseva E.V."/>
            <person name="Kulp D."/>
            <person name="Labutti K."/>
            <person name="Lee E."/>
            <person name="Li S."/>
            <person name="Lovin D.D."/>
            <person name="Mao C."/>
            <person name="Mauceli E."/>
            <person name="Menck C.F."/>
            <person name="Miller J.R."/>
            <person name="Montgomery P."/>
            <person name="Mori A."/>
            <person name="Nascimento A.L."/>
            <person name="Naveira H.F."/>
            <person name="Nusbaum C."/>
            <person name="O'leary S."/>
            <person name="Orvis J."/>
            <person name="Pertea M."/>
            <person name="Quesneville H."/>
            <person name="Reidenbach K.R."/>
            <person name="Rogers Y.H."/>
            <person name="Roth C.W."/>
            <person name="Schneider J.R."/>
            <person name="Schatz M."/>
            <person name="Shumway M."/>
            <person name="Stanke M."/>
            <person name="Stinson E.O."/>
            <person name="Tubio J.M."/>
            <person name="Vanzee J.P."/>
            <person name="Verjovski-Almeida S."/>
            <person name="Werner D."/>
            <person name="White O."/>
            <person name="Wyder S."/>
            <person name="Zeng Q."/>
            <person name="Zhao Q."/>
            <person name="Zhao Y."/>
            <person name="Hill C.A."/>
            <person name="Raikhel A.S."/>
            <person name="Soares M.B."/>
            <person name="Knudson D.L."/>
            <person name="Lee N.H."/>
            <person name="Galagan J."/>
            <person name="Salzberg S.L."/>
            <person name="Paulsen I.T."/>
            <person name="Dimopoulos G."/>
            <person name="Collins F.H."/>
            <person name="Birren B."/>
            <person name="Fraser-Liggett C.M."/>
            <person name="Severson D.W."/>
        </authorList>
    </citation>
    <scope>NUCLEOTIDE SEQUENCE [LARGE SCALE GENOMIC DNA]</scope>
    <source>
        <strain evidence="3">Liverpool</strain>
    </source>
</reference>
<dbReference type="InterPro" id="IPR043030">
    <property type="entry name" value="BGBP_N_sf"/>
</dbReference>
<accession>Q173Y2</accession>
<protein>
    <submittedName>
        <fullName evidence="3">AAEL006962-PA</fullName>
    </submittedName>
</protein>
<dbReference type="Proteomes" id="UP000682892">
    <property type="component" value="Chromosome 2"/>
</dbReference>
<dbReference type="InterPro" id="IPR031756">
    <property type="entry name" value="BGBP_N"/>
</dbReference>
<feature type="domain" description="CBM39" evidence="2">
    <location>
        <begin position="28"/>
        <end position="132"/>
    </location>
</feature>
<dbReference type="PROSITE" id="PS51969">
    <property type="entry name" value="CBM39"/>
    <property type="match status" value="1"/>
</dbReference>
<feature type="signal peptide" evidence="1">
    <location>
        <begin position="1"/>
        <end position="18"/>
    </location>
</feature>